<dbReference type="EMBL" id="FUYV01000009">
    <property type="protein sequence ID" value="SKC07230.1"/>
    <property type="molecule type" value="Genomic_DNA"/>
</dbReference>
<evidence type="ECO:0000313" key="2">
    <source>
        <dbReference type="Proteomes" id="UP000191055"/>
    </source>
</evidence>
<dbReference type="KEGG" id="asx:CDL62_01715"/>
<dbReference type="OrthoDB" id="9811959at2"/>
<proteinExistence type="predicted"/>
<dbReference type="PANTHER" id="PTHR38471:SF2">
    <property type="entry name" value="FOUR HELIX BUNDLE PROTEIN"/>
    <property type="match status" value="1"/>
</dbReference>
<protein>
    <submittedName>
        <fullName evidence="1">Four helix bundle protein</fullName>
    </submittedName>
</protein>
<dbReference type="Gene3D" id="1.20.1440.60">
    <property type="entry name" value="23S rRNA-intervening sequence"/>
    <property type="match status" value="1"/>
</dbReference>
<dbReference type="STRING" id="889453.SAMN03080601_01846"/>
<dbReference type="RefSeq" id="WP_079557589.1">
    <property type="nucleotide sequence ID" value="NZ_CP021904.1"/>
</dbReference>
<keyword evidence="2" id="KW-1185">Reference proteome</keyword>
<dbReference type="CDD" id="cd16377">
    <property type="entry name" value="23S_rRNA_IVP_like"/>
    <property type="match status" value="1"/>
</dbReference>
<gene>
    <name evidence="1" type="ORF">SAMN03080601_01846</name>
</gene>
<sequence>MATIKQFEDIECWQLARKLFSDIYQITTLGEFKKDFSLKDQVRRSAGSVMDNIAEGFGRDGTKEFIQFLSYAKGSASEVQSQLYRALDCNYINTETFNDIYNRTNNIIGKLTNLIKYLTSSNIKGNKYPK</sequence>
<reference evidence="2" key="1">
    <citation type="submission" date="2017-02" db="EMBL/GenBank/DDBJ databases">
        <authorList>
            <person name="Varghese N."/>
            <person name="Submissions S."/>
        </authorList>
    </citation>
    <scope>NUCLEOTIDE SEQUENCE [LARGE SCALE GENOMIC DNA]</scope>
    <source>
        <strain evidence="2">DSM 24412</strain>
    </source>
</reference>
<dbReference type="Proteomes" id="UP000191055">
    <property type="component" value="Unassembled WGS sequence"/>
</dbReference>
<dbReference type="InterPro" id="IPR012657">
    <property type="entry name" value="23S_rRNA-intervening_sequence"/>
</dbReference>
<evidence type="ECO:0000313" key="1">
    <source>
        <dbReference type="EMBL" id="SKC07230.1"/>
    </source>
</evidence>
<name>A0A1T5GFT5_9BACT</name>
<dbReference type="Pfam" id="PF05635">
    <property type="entry name" value="23S_rRNA_IVP"/>
    <property type="match status" value="1"/>
</dbReference>
<organism evidence="1 2">
    <name type="scientific">Alkalitalea saponilacus</name>
    <dbReference type="NCBI Taxonomy" id="889453"/>
    <lineage>
        <taxon>Bacteria</taxon>
        <taxon>Pseudomonadati</taxon>
        <taxon>Bacteroidota</taxon>
        <taxon>Bacteroidia</taxon>
        <taxon>Marinilabiliales</taxon>
        <taxon>Marinilabiliaceae</taxon>
        <taxon>Alkalitalea</taxon>
    </lineage>
</organism>
<dbReference type="SUPFAM" id="SSF158446">
    <property type="entry name" value="IVS-encoded protein-like"/>
    <property type="match status" value="1"/>
</dbReference>
<accession>A0A1T5GFT5</accession>
<dbReference type="InterPro" id="IPR036583">
    <property type="entry name" value="23S_rRNA_IVS_sf"/>
</dbReference>
<dbReference type="NCBIfam" id="TIGR02436">
    <property type="entry name" value="four helix bundle protein"/>
    <property type="match status" value="1"/>
</dbReference>
<dbReference type="AlphaFoldDB" id="A0A1T5GFT5"/>
<dbReference type="PANTHER" id="PTHR38471">
    <property type="entry name" value="FOUR HELIX BUNDLE PROTEIN"/>
    <property type="match status" value="1"/>
</dbReference>